<reference evidence="11 12" key="1">
    <citation type="journal article" date="2015" name="Genome Announc.">
        <title>Expanding the biotechnology potential of lactobacilli through comparative genomics of 213 strains and associated genera.</title>
        <authorList>
            <person name="Sun Z."/>
            <person name="Harris H.M."/>
            <person name="McCann A."/>
            <person name="Guo C."/>
            <person name="Argimon S."/>
            <person name="Zhang W."/>
            <person name="Yang X."/>
            <person name="Jeffery I.B."/>
            <person name="Cooney J.C."/>
            <person name="Kagawa T.F."/>
            <person name="Liu W."/>
            <person name="Song Y."/>
            <person name="Salvetti E."/>
            <person name="Wrobel A."/>
            <person name="Rasinkangas P."/>
            <person name="Parkhill J."/>
            <person name="Rea M.C."/>
            <person name="O'Sullivan O."/>
            <person name="Ritari J."/>
            <person name="Douillard F.P."/>
            <person name="Paul Ross R."/>
            <person name="Yang R."/>
            <person name="Briner A.E."/>
            <person name="Felis G.E."/>
            <person name="de Vos W.M."/>
            <person name="Barrangou R."/>
            <person name="Klaenhammer T.R."/>
            <person name="Caufield P.W."/>
            <person name="Cui Y."/>
            <person name="Zhang H."/>
            <person name="O'Toole P.W."/>
        </authorList>
    </citation>
    <scope>NUCLEOTIDE SEQUENCE [LARGE SCALE GENOMIC DNA]</scope>
    <source>
        <strain evidence="11 12">DSM 20335</strain>
    </source>
</reference>
<evidence type="ECO:0000259" key="9">
    <source>
        <dbReference type="PROSITE" id="PS50110"/>
    </source>
</evidence>
<dbReference type="InterPro" id="IPR001789">
    <property type="entry name" value="Sig_transdc_resp-reg_receiver"/>
</dbReference>
<evidence type="ECO:0000256" key="1">
    <source>
        <dbReference type="ARBA" id="ARBA00022553"/>
    </source>
</evidence>
<dbReference type="InterPro" id="IPR039420">
    <property type="entry name" value="WalR-like"/>
</dbReference>
<dbReference type="InterPro" id="IPR011006">
    <property type="entry name" value="CheY-like_superfamily"/>
</dbReference>
<dbReference type="FunFam" id="1.10.10.10:FF:000018">
    <property type="entry name" value="DNA-binding response regulator ResD"/>
    <property type="match status" value="1"/>
</dbReference>
<keyword evidence="4 8" id="KW-0238">DNA-binding</keyword>
<evidence type="ECO:0000259" key="10">
    <source>
        <dbReference type="PROSITE" id="PS51755"/>
    </source>
</evidence>
<organism evidence="11 12">
    <name type="scientific">Lapidilactobacillus dextrinicus DSM 20335</name>
    <dbReference type="NCBI Taxonomy" id="1423738"/>
    <lineage>
        <taxon>Bacteria</taxon>
        <taxon>Bacillati</taxon>
        <taxon>Bacillota</taxon>
        <taxon>Bacilli</taxon>
        <taxon>Lactobacillales</taxon>
        <taxon>Lactobacillaceae</taxon>
        <taxon>Lapidilactobacillus</taxon>
    </lineage>
</organism>
<dbReference type="Pfam" id="PF00486">
    <property type="entry name" value="Trans_reg_C"/>
    <property type="match status" value="1"/>
</dbReference>
<gene>
    <name evidence="11" type="ORF">FC84_GL000323</name>
</gene>
<comment type="caution">
    <text evidence="11">The sequence shown here is derived from an EMBL/GenBank/DDBJ whole genome shotgun (WGS) entry which is preliminary data.</text>
</comment>
<dbReference type="GO" id="GO:0032993">
    <property type="term" value="C:protein-DNA complex"/>
    <property type="evidence" value="ECO:0007669"/>
    <property type="project" value="TreeGrafter"/>
</dbReference>
<dbReference type="OrthoDB" id="1779039at2"/>
<keyword evidence="6" id="KW-0804">Transcription</keyword>
<keyword evidence="5" id="KW-0010">Activator</keyword>
<dbReference type="RefSeq" id="WP_057756867.1">
    <property type="nucleotide sequence ID" value="NZ_AYYK01000011.1"/>
</dbReference>
<evidence type="ECO:0000256" key="7">
    <source>
        <dbReference type="PROSITE-ProRule" id="PRU00169"/>
    </source>
</evidence>
<dbReference type="Proteomes" id="UP000051813">
    <property type="component" value="Unassembled WGS sequence"/>
</dbReference>
<dbReference type="SMART" id="SM00862">
    <property type="entry name" value="Trans_reg_C"/>
    <property type="match status" value="1"/>
</dbReference>
<dbReference type="GO" id="GO:0006355">
    <property type="term" value="P:regulation of DNA-templated transcription"/>
    <property type="evidence" value="ECO:0007669"/>
    <property type="project" value="InterPro"/>
</dbReference>
<dbReference type="PANTHER" id="PTHR48111:SF40">
    <property type="entry name" value="PHOSPHATE REGULON TRANSCRIPTIONAL REGULATORY PROTEIN PHOB"/>
    <property type="match status" value="1"/>
</dbReference>
<evidence type="ECO:0000256" key="5">
    <source>
        <dbReference type="ARBA" id="ARBA00023159"/>
    </source>
</evidence>
<dbReference type="InterPro" id="IPR001867">
    <property type="entry name" value="OmpR/PhoB-type_DNA-bd"/>
</dbReference>
<dbReference type="GO" id="GO:0000976">
    <property type="term" value="F:transcription cis-regulatory region binding"/>
    <property type="evidence" value="ECO:0007669"/>
    <property type="project" value="TreeGrafter"/>
</dbReference>
<keyword evidence="3" id="KW-0805">Transcription regulation</keyword>
<keyword evidence="12" id="KW-1185">Reference proteome</keyword>
<dbReference type="Gene3D" id="1.10.10.10">
    <property type="entry name" value="Winged helix-like DNA-binding domain superfamily/Winged helix DNA-binding domain"/>
    <property type="match status" value="1"/>
</dbReference>
<keyword evidence="1 7" id="KW-0597">Phosphoprotein</keyword>
<keyword evidence="2" id="KW-0902">Two-component regulatory system</keyword>
<evidence type="ECO:0000313" key="12">
    <source>
        <dbReference type="Proteomes" id="UP000051813"/>
    </source>
</evidence>
<dbReference type="InterPro" id="IPR036388">
    <property type="entry name" value="WH-like_DNA-bd_sf"/>
</dbReference>
<sequence>MQKQILVLTKQLKIFISLNETLSALNYSLLNVTTIDSAHQAVNTQELTGIIIDLSCGSWFEVSELLSDTRQQLRTPIIVISSKFSIAELQQCFALHVDDYVVWQEPAQELLLRLQQRLWFYEQTAEINQTVKTHEQETSARIQLGDLTIDLQHFQVLRDQLDLGLTPKEFKLLMYLIKHNGQVLAREQIMTEIWGYDELDSSRIVDIHISHLRDKIELDSKNPQIITTVRGFGYLFEDKNLKIAYKNQPRTTND</sequence>
<dbReference type="GO" id="GO:0000156">
    <property type="term" value="F:phosphorelay response regulator activity"/>
    <property type="evidence" value="ECO:0007669"/>
    <property type="project" value="TreeGrafter"/>
</dbReference>
<name>A0A0R2BGV4_9LACO</name>
<evidence type="ECO:0000256" key="4">
    <source>
        <dbReference type="ARBA" id="ARBA00023125"/>
    </source>
</evidence>
<dbReference type="AlphaFoldDB" id="A0A0R2BGV4"/>
<dbReference type="CDD" id="cd00383">
    <property type="entry name" value="trans_reg_C"/>
    <property type="match status" value="1"/>
</dbReference>
<dbReference type="PANTHER" id="PTHR48111">
    <property type="entry name" value="REGULATOR OF RPOS"/>
    <property type="match status" value="1"/>
</dbReference>
<dbReference type="InterPro" id="IPR016032">
    <property type="entry name" value="Sig_transdc_resp-reg_C-effctor"/>
</dbReference>
<dbReference type="Gene3D" id="3.40.50.2300">
    <property type="match status" value="1"/>
</dbReference>
<dbReference type="SUPFAM" id="SSF46894">
    <property type="entry name" value="C-terminal effector domain of the bipartite response regulators"/>
    <property type="match status" value="1"/>
</dbReference>
<dbReference type="PATRIC" id="fig|1423738.3.peg.330"/>
<evidence type="ECO:0000256" key="3">
    <source>
        <dbReference type="ARBA" id="ARBA00023015"/>
    </source>
</evidence>
<protein>
    <submittedName>
        <fullName evidence="11">Two-component response regulator</fullName>
    </submittedName>
</protein>
<feature type="domain" description="OmpR/PhoB-type" evidence="10">
    <location>
        <begin position="139"/>
        <end position="238"/>
    </location>
</feature>
<feature type="DNA-binding region" description="OmpR/PhoB-type" evidence="8">
    <location>
        <begin position="139"/>
        <end position="238"/>
    </location>
</feature>
<dbReference type="SUPFAM" id="SSF52172">
    <property type="entry name" value="CheY-like"/>
    <property type="match status" value="1"/>
</dbReference>
<accession>A0A0R2BGV4</accession>
<feature type="modified residue" description="4-aspartylphosphate" evidence="7">
    <location>
        <position position="53"/>
    </location>
</feature>
<dbReference type="PROSITE" id="PS50110">
    <property type="entry name" value="RESPONSE_REGULATORY"/>
    <property type="match status" value="1"/>
</dbReference>
<evidence type="ECO:0000256" key="2">
    <source>
        <dbReference type="ARBA" id="ARBA00023012"/>
    </source>
</evidence>
<dbReference type="STRING" id="1423738.FC84_GL000323"/>
<proteinExistence type="predicted"/>
<evidence type="ECO:0000313" key="11">
    <source>
        <dbReference type="EMBL" id="KRM78696.1"/>
    </source>
</evidence>
<dbReference type="EMBL" id="AYYK01000011">
    <property type="protein sequence ID" value="KRM78696.1"/>
    <property type="molecule type" value="Genomic_DNA"/>
</dbReference>
<dbReference type="PROSITE" id="PS51755">
    <property type="entry name" value="OMPR_PHOB"/>
    <property type="match status" value="1"/>
</dbReference>
<dbReference type="GO" id="GO:0005829">
    <property type="term" value="C:cytosol"/>
    <property type="evidence" value="ECO:0007669"/>
    <property type="project" value="TreeGrafter"/>
</dbReference>
<evidence type="ECO:0000256" key="6">
    <source>
        <dbReference type="ARBA" id="ARBA00023163"/>
    </source>
</evidence>
<evidence type="ECO:0000256" key="8">
    <source>
        <dbReference type="PROSITE-ProRule" id="PRU01091"/>
    </source>
</evidence>
<feature type="domain" description="Response regulatory" evidence="9">
    <location>
        <begin position="4"/>
        <end position="118"/>
    </location>
</feature>